<gene>
    <name evidence="5" type="ORF">VZT92_023438</name>
</gene>
<feature type="region of interest" description="Disordered" evidence="3">
    <location>
        <begin position="240"/>
        <end position="338"/>
    </location>
</feature>
<keyword evidence="2" id="KW-0620">Polyamine biosynthesis</keyword>
<feature type="compositionally biased region" description="Polar residues" evidence="3">
    <location>
        <begin position="52"/>
        <end position="61"/>
    </location>
</feature>
<evidence type="ECO:0000256" key="1">
    <source>
        <dbReference type="ARBA" id="ARBA00022679"/>
    </source>
</evidence>
<name>A0AAW1E7H4_ZOAVI</name>
<dbReference type="GO" id="GO:0016740">
    <property type="term" value="F:transferase activity"/>
    <property type="evidence" value="ECO:0007669"/>
    <property type="project" value="UniProtKB-UniRule"/>
</dbReference>
<feature type="region of interest" description="Disordered" evidence="3">
    <location>
        <begin position="39"/>
        <end position="61"/>
    </location>
</feature>
<feature type="compositionally biased region" description="Polar residues" evidence="3">
    <location>
        <begin position="176"/>
        <end position="191"/>
    </location>
</feature>
<dbReference type="AlphaFoldDB" id="A0AAW1E7H4"/>
<organism evidence="5 6">
    <name type="scientific">Zoarces viviparus</name>
    <name type="common">Viviparous eelpout</name>
    <name type="synonym">Blennius viviparus</name>
    <dbReference type="NCBI Taxonomy" id="48416"/>
    <lineage>
        <taxon>Eukaryota</taxon>
        <taxon>Metazoa</taxon>
        <taxon>Chordata</taxon>
        <taxon>Craniata</taxon>
        <taxon>Vertebrata</taxon>
        <taxon>Euteleostomi</taxon>
        <taxon>Actinopterygii</taxon>
        <taxon>Neopterygii</taxon>
        <taxon>Teleostei</taxon>
        <taxon>Neoteleostei</taxon>
        <taxon>Acanthomorphata</taxon>
        <taxon>Eupercaria</taxon>
        <taxon>Perciformes</taxon>
        <taxon>Cottioidei</taxon>
        <taxon>Zoarcales</taxon>
        <taxon>Zoarcidae</taxon>
        <taxon>Zoarcinae</taxon>
        <taxon>Zoarces</taxon>
    </lineage>
</organism>
<feature type="compositionally biased region" description="Basic and acidic residues" evidence="3">
    <location>
        <begin position="147"/>
        <end position="161"/>
    </location>
</feature>
<dbReference type="Proteomes" id="UP001488805">
    <property type="component" value="Unassembled WGS sequence"/>
</dbReference>
<dbReference type="PROSITE" id="PS51006">
    <property type="entry name" value="PABS_2"/>
    <property type="match status" value="1"/>
</dbReference>
<feature type="region of interest" description="Disordered" evidence="3">
    <location>
        <begin position="375"/>
        <end position="398"/>
    </location>
</feature>
<protein>
    <recommendedName>
        <fullName evidence="4">PABS domain-containing protein</fullName>
    </recommendedName>
</protein>
<feature type="compositionally biased region" description="Low complexity" evidence="3">
    <location>
        <begin position="127"/>
        <end position="141"/>
    </location>
</feature>
<evidence type="ECO:0000313" key="5">
    <source>
        <dbReference type="EMBL" id="KAK9518118.1"/>
    </source>
</evidence>
<feature type="compositionally biased region" description="Polar residues" evidence="3">
    <location>
        <begin position="294"/>
        <end position="310"/>
    </location>
</feature>
<feature type="compositionally biased region" description="Basic and acidic residues" evidence="3">
    <location>
        <begin position="261"/>
        <end position="270"/>
    </location>
</feature>
<keyword evidence="1 2" id="KW-0808">Transferase</keyword>
<evidence type="ECO:0000256" key="2">
    <source>
        <dbReference type="PROSITE-ProRule" id="PRU00354"/>
    </source>
</evidence>
<feature type="compositionally biased region" description="Acidic residues" evidence="3">
    <location>
        <begin position="618"/>
        <end position="635"/>
    </location>
</feature>
<comment type="caution">
    <text evidence="2">Lacks conserved residue(s) required for the propagation of feature annotation.</text>
</comment>
<accession>A0AAW1E7H4</accession>
<feature type="compositionally biased region" description="Polar residues" evidence="3">
    <location>
        <begin position="375"/>
        <end position="384"/>
    </location>
</feature>
<sequence length="676" mass="74420">MSQSHDPKDNQAMLQSMLQRLKLQPGKEVQAYLHTPVPTTAAWGQDGERGASNLQKVNSSPVNGFELGRNDIPSKLFGISAAKSNFGLRRGEIQPPGHSCEVDRGLISSPSQKDNIDADTGEERVLGQATQPGITPTGTGQLFPAESLKDADITSFERTDGARGTSGGSAMMRHIPSNNDGVTSTGQNQDQSFTPKVYTWALKPNDANLATQIQENEALYMGNGGFGALATNKDMQIVGTDSGSRRKQLSSENKTRRWTQKIKERWRDRPGSFGNKGKKGGTVDQKSDQRPEISHQNQLLTAENVINTSNKVEEGTLPSLDSSDPSNAPPTHTDDGTNEVFLRSTSDFEFGLGSFSLLEEIVTGQEWARFLNPNQSAASANQRPSELKFPPNPHDSGQSSLILNQQGGVNNQWGFKGTEASPHLDFSRAQISPDAFQPVSMDVSEGKQAAVRDVHSKADPSEPMEHGHTRRPPSFVEPKFILENSALRSRISLNRKRQHHRDETLRMERISDGEEADREGFMSSMSPTSNHVMEETGESRRINLMPLYVRNPPPPSLSRFTPFAPAPRGVLKHSISQESQSSMETVTKRRRVEENRRVRFSEEVVAIAPPELESYATDSEEDSEEEEVSVAEQCEEEQAAIEEVAAAAAAAAAARRSALPAWIQALKRRNTRRKHR</sequence>
<feature type="region of interest" description="Disordered" evidence="3">
    <location>
        <begin position="1"/>
        <end position="21"/>
    </location>
</feature>
<dbReference type="InterPro" id="IPR030374">
    <property type="entry name" value="PABS"/>
</dbReference>
<feature type="domain" description="PABS" evidence="4">
    <location>
        <begin position="1"/>
        <end position="53"/>
    </location>
</feature>
<proteinExistence type="predicted"/>
<dbReference type="EMBL" id="JBCEZU010000538">
    <property type="protein sequence ID" value="KAK9518118.1"/>
    <property type="molecule type" value="Genomic_DNA"/>
</dbReference>
<reference evidence="5 6" key="1">
    <citation type="journal article" date="2024" name="Genome Biol. Evol.">
        <title>Chromosome-level genome assembly of the viviparous eelpout Zoarces viviparus.</title>
        <authorList>
            <person name="Fuhrmann N."/>
            <person name="Brasseur M.V."/>
            <person name="Bakowski C.E."/>
            <person name="Podsiadlowski L."/>
            <person name="Prost S."/>
            <person name="Krehenwinkel H."/>
            <person name="Mayer C."/>
        </authorList>
    </citation>
    <scope>NUCLEOTIDE SEQUENCE [LARGE SCALE GENOMIC DNA]</scope>
    <source>
        <strain evidence="5">NO-MEL_2022_Ind0_liver</strain>
    </source>
</reference>
<feature type="region of interest" description="Disordered" evidence="3">
    <location>
        <begin position="91"/>
        <end position="191"/>
    </location>
</feature>
<evidence type="ECO:0000313" key="6">
    <source>
        <dbReference type="Proteomes" id="UP001488805"/>
    </source>
</evidence>
<feature type="compositionally biased region" description="Polar residues" evidence="3">
    <location>
        <begin position="319"/>
        <end position="330"/>
    </location>
</feature>
<comment type="caution">
    <text evidence="5">The sequence shown here is derived from an EMBL/GenBank/DDBJ whole genome shotgun (WGS) entry which is preliminary data.</text>
</comment>
<evidence type="ECO:0000259" key="4">
    <source>
        <dbReference type="PROSITE" id="PS51006"/>
    </source>
</evidence>
<feature type="region of interest" description="Disordered" evidence="3">
    <location>
        <begin position="611"/>
        <end position="635"/>
    </location>
</feature>
<evidence type="ECO:0000256" key="3">
    <source>
        <dbReference type="SAM" id="MobiDB-lite"/>
    </source>
</evidence>
<keyword evidence="6" id="KW-1185">Reference proteome</keyword>
<dbReference type="GO" id="GO:0006596">
    <property type="term" value="P:polyamine biosynthetic process"/>
    <property type="evidence" value="ECO:0007669"/>
    <property type="project" value="UniProtKB-UniRule"/>
</dbReference>